<evidence type="ECO:0000313" key="2">
    <source>
        <dbReference type="Proteomes" id="UP000460950"/>
    </source>
</evidence>
<organism evidence="1 2">
    <name type="scientific">Phocaeicola vulgatus</name>
    <name type="common">Bacteroides vulgatus</name>
    <dbReference type="NCBI Taxonomy" id="821"/>
    <lineage>
        <taxon>Bacteria</taxon>
        <taxon>Pseudomonadati</taxon>
        <taxon>Bacteroidota</taxon>
        <taxon>Bacteroidia</taxon>
        <taxon>Bacteroidales</taxon>
        <taxon>Bacteroidaceae</taxon>
        <taxon>Phocaeicola</taxon>
    </lineage>
</organism>
<proteinExistence type="predicted"/>
<dbReference type="EMBL" id="VULU01000007">
    <property type="protein sequence ID" value="MSS47760.1"/>
    <property type="molecule type" value="Genomic_DNA"/>
</dbReference>
<reference evidence="1 2" key="1">
    <citation type="submission" date="2019-09" db="EMBL/GenBank/DDBJ databases">
        <title>In-depth cultivation of the pig gut microbiome towards novel bacterial diversity and tailored functional studies.</title>
        <authorList>
            <person name="Wylensek D."/>
            <person name="Hitch T.C.A."/>
            <person name="Clavel T."/>
        </authorList>
    </citation>
    <scope>NUCLEOTIDE SEQUENCE [LARGE SCALE GENOMIC DNA]</scope>
    <source>
        <strain evidence="1 2">WCA-389-WT-3C</strain>
    </source>
</reference>
<evidence type="ECO:0000313" key="1">
    <source>
        <dbReference type="EMBL" id="MSS47760.1"/>
    </source>
</evidence>
<dbReference type="AlphaFoldDB" id="A0A7K0JCT3"/>
<accession>A0A7K0JCT3</accession>
<dbReference type="RefSeq" id="WP_007849793.1">
    <property type="nucleotide sequence ID" value="NZ_VULU01000007.1"/>
</dbReference>
<sequence length="79" mass="9327">MKAIVENPLINCEPEVLHLFVQIINEIASCMSEDELRGCINSLIVQYPYFKLFFDYGFENNHMWVKESDSMETLIFVEF</sequence>
<name>A0A7K0JCT3_PHOVU</name>
<dbReference type="Proteomes" id="UP000460950">
    <property type="component" value="Unassembled WGS sequence"/>
</dbReference>
<gene>
    <name evidence="1" type="ORF">FYJ30_05350</name>
</gene>
<comment type="caution">
    <text evidence="1">The sequence shown here is derived from an EMBL/GenBank/DDBJ whole genome shotgun (WGS) entry which is preliminary data.</text>
</comment>
<protein>
    <submittedName>
        <fullName evidence="1">Uncharacterized protein</fullName>
    </submittedName>
</protein>